<feature type="domain" description="MHD1" evidence="3">
    <location>
        <begin position="887"/>
        <end position="1015"/>
    </location>
</feature>
<comment type="caution">
    <text evidence="4">The sequence shown here is derived from an EMBL/GenBank/DDBJ whole genome shotgun (WGS) entry which is preliminary data.</text>
</comment>
<organism evidence="4 5">
    <name type="scientific">Tritrichomonas musculus</name>
    <dbReference type="NCBI Taxonomy" id="1915356"/>
    <lineage>
        <taxon>Eukaryota</taxon>
        <taxon>Metamonada</taxon>
        <taxon>Parabasalia</taxon>
        <taxon>Tritrichomonadida</taxon>
        <taxon>Tritrichomonadidae</taxon>
        <taxon>Tritrichomonas</taxon>
    </lineage>
</organism>
<keyword evidence="5" id="KW-1185">Reference proteome</keyword>
<dbReference type="PANTHER" id="PTHR47263:SF1">
    <property type="entry name" value="C2 DOMAIN PROTEIN (AFU_ORTHOLOGUE AFUA_7G02350)"/>
    <property type="match status" value="1"/>
</dbReference>
<gene>
    <name evidence="4" type="ORF">M9Y10_028155</name>
</gene>
<evidence type="ECO:0000313" key="4">
    <source>
        <dbReference type="EMBL" id="KAK8890954.1"/>
    </source>
</evidence>
<protein>
    <recommendedName>
        <fullName evidence="3">MHD1 domain-containing protein</fullName>
    </recommendedName>
</protein>
<dbReference type="PANTHER" id="PTHR47263">
    <property type="entry name" value="ADENYLATE CYCLASE ACTIVATION PROTEIN GIT1"/>
    <property type="match status" value="1"/>
</dbReference>
<feature type="coiled-coil region" evidence="1">
    <location>
        <begin position="736"/>
        <end position="767"/>
    </location>
</feature>
<reference evidence="4 5" key="1">
    <citation type="submission" date="2024-04" db="EMBL/GenBank/DDBJ databases">
        <title>Tritrichomonas musculus Genome.</title>
        <authorList>
            <person name="Alves-Ferreira E."/>
            <person name="Grigg M."/>
            <person name="Lorenzi H."/>
            <person name="Galac M."/>
        </authorList>
    </citation>
    <scope>NUCLEOTIDE SEQUENCE [LARGE SCALE GENOMIC DNA]</scope>
    <source>
        <strain evidence="4 5">EAF2021</strain>
    </source>
</reference>
<evidence type="ECO:0000259" key="3">
    <source>
        <dbReference type="PROSITE" id="PS51258"/>
    </source>
</evidence>
<feature type="compositionally biased region" description="Basic and acidic residues" evidence="2">
    <location>
        <begin position="354"/>
        <end position="366"/>
    </location>
</feature>
<keyword evidence="1" id="KW-0175">Coiled coil</keyword>
<sequence length="1381" mass="159641">MIDQFSDLIKLSNACCNFSELTTSTTEVNALREGVSRFVPTKIFLPNNQLKILISDETTPLINYIVNPSTGTLSAFGRDLIESTISINPDYLYLFEYFSRFDNSNPPKNYNEILSEKLDPLSYFLFAQELFDSFSTIPLNMNDAQDALSDIIRYVLLHTKNLSLTENISKLNIEILKIAKKIQGTNLSMFKPLFQECFVRSIIHNNRISKESIKESLKCLLESSGASKATASQLISENESGNTLLHQIIKLVYYESYLKQDKDHIFYPFDQGKGEIIEQAKAKTNVLIEKTGNILTKGTLANGCYVLKIIVNWEKKFKGTRLSNASFIEITYQKIKQTFEINGGDSPNSNDQPRSSENDKKKDKDKNKRKSSNDVHFSLENPYIEAVFPAFTKADDKIEISLLYVKEKFTDTNRKKVPPEGIGTLASFTFPLNPSSRKPQAGNQKTKSAKSKSESDFELNVIHSDSDEQPFVVEFKRKEKALSTRCGSISLQSKYYDLQGENVPDLFQNNLYFQNRYSDNLQLQQFLDFYIGNLVNEWIMGKPYRMTSTGSTSILMSIYPPQEYYVGLIEFSTRYSIPASTIFLHISKNLLNAWCHAECYLNAFTAMFLSAHVCIMNNEKKIGSKFLNDEEEELYNYIIKVLEKNVPMFMIQHLSKPALYQRHALLPLFMLLSFVIPDDKIDSYVETLVETSHKNIIRSVTGYLKPTKVDEKEKTSKVLPEVENLMKYVDTKKYDIKNILNDENKEEEETKNKKEDENEDVNKIEVEIVNNINNDNFNDLDLSKITFSIEAISETLDILNKRTKQLSKFYEDSSLPNFINQWESIKGELCQFTLALIKMYMTKQNKSDCIDQSVFKIIFSYRELYSFFSENVQIEEEEEDKGEEITNHKNQAEDDIEDDIDDNGTIITRRTKKVETISDKYSPFKLFFDVILDWISKIGEQMIIWTTNAVKYDTFEIEDKKFKTSSSPRDLMEVFRQSFNFIGSLHWDDPNIEMFVMTFLSLCGSCMRNYTDTLTMKMLSYFPIKVIREAKVEAIWHYISDLEAEQKSARKQSENQENEKTIITPRKIFVIINDFVNLRQMWNNFLLYVKKLFPSFFPGNDNNETEIPLSAESSSFNSSTLFASSPSIDLPPQVMDPVPKLTGISNSIPTLFSRLTSHLVTDTISPHLWVKNSTMKQVLVKKASQFILNPEFFKTGSPIYASIFDKILLYIKERVDDINATTCMRYYKTMIVSFLFGLDSGMMNLLVMHPSNDEPIKNKRLIPILNFIQGIYREVFQYINETAIEQSFARDEKLENYTPHSDFMFKHISDDAEKLVDFVNTNYSSTTIYNANENDPEFLTVMCAFIIISSQTNDKRQKVKDWVHNIKSRFIGKHFYPPKYK</sequence>
<dbReference type="EMBL" id="JAPFFF010000004">
    <property type="protein sequence ID" value="KAK8890954.1"/>
    <property type="molecule type" value="Genomic_DNA"/>
</dbReference>
<accession>A0ABR2KII6</accession>
<name>A0ABR2KII6_9EUKA</name>
<feature type="compositionally biased region" description="Polar residues" evidence="2">
    <location>
        <begin position="432"/>
        <end position="446"/>
    </location>
</feature>
<evidence type="ECO:0000256" key="1">
    <source>
        <dbReference type="SAM" id="Coils"/>
    </source>
</evidence>
<feature type="compositionally biased region" description="Polar residues" evidence="2">
    <location>
        <begin position="341"/>
        <end position="353"/>
    </location>
</feature>
<proteinExistence type="predicted"/>
<dbReference type="InterPro" id="IPR014770">
    <property type="entry name" value="Munc13_1"/>
</dbReference>
<evidence type="ECO:0000313" key="5">
    <source>
        <dbReference type="Proteomes" id="UP001470230"/>
    </source>
</evidence>
<dbReference type="InterPro" id="IPR052811">
    <property type="entry name" value="Glucose_resp_signaling"/>
</dbReference>
<evidence type="ECO:0000256" key="2">
    <source>
        <dbReference type="SAM" id="MobiDB-lite"/>
    </source>
</evidence>
<dbReference type="PROSITE" id="PS51258">
    <property type="entry name" value="MHD1"/>
    <property type="match status" value="1"/>
</dbReference>
<feature type="region of interest" description="Disordered" evidence="2">
    <location>
        <begin position="432"/>
        <end position="454"/>
    </location>
</feature>
<feature type="compositionally biased region" description="Basic and acidic residues" evidence="2">
    <location>
        <begin position="883"/>
        <end position="892"/>
    </location>
</feature>
<dbReference type="Gene3D" id="1.10.357.50">
    <property type="match status" value="1"/>
</dbReference>
<dbReference type="Proteomes" id="UP001470230">
    <property type="component" value="Unassembled WGS sequence"/>
</dbReference>
<feature type="region of interest" description="Disordered" evidence="2">
    <location>
        <begin position="341"/>
        <end position="374"/>
    </location>
</feature>
<feature type="region of interest" description="Disordered" evidence="2">
    <location>
        <begin position="878"/>
        <end position="899"/>
    </location>
</feature>